<evidence type="ECO:0000256" key="6">
    <source>
        <dbReference type="ARBA" id="ARBA00022989"/>
    </source>
</evidence>
<dbReference type="Proteomes" id="UP001183809">
    <property type="component" value="Unassembled WGS sequence"/>
</dbReference>
<dbReference type="RefSeq" id="WP_311694645.1">
    <property type="nucleotide sequence ID" value="NZ_JAVREY010000010.1"/>
</dbReference>
<keyword evidence="3 11" id="KW-0328">Glycosyltransferase</keyword>
<evidence type="ECO:0000259" key="10">
    <source>
        <dbReference type="Pfam" id="PF24878"/>
    </source>
</evidence>
<dbReference type="InterPro" id="IPR056785">
    <property type="entry name" value="YkcA/B-like_C"/>
</dbReference>
<evidence type="ECO:0000256" key="2">
    <source>
        <dbReference type="ARBA" id="ARBA00022475"/>
    </source>
</evidence>
<feature type="transmembrane region" description="Helical" evidence="8">
    <location>
        <begin position="292"/>
        <end position="310"/>
    </location>
</feature>
<keyword evidence="4 11" id="KW-0808">Transferase</keyword>
<feature type="domain" description="Glycosyltransferase RgtA/B/C/D-like" evidence="9">
    <location>
        <begin position="54"/>
        <end position="210"/>
    </location>
</feature>
<dbReference type="InterPro" id="IPR050297">
    <property type="entry name" value="LipidA_mod_glycosyltrf_83"/>
</dbReference>
<feature type="domain" description="Putative mannosyltransferase YkcA/B-like C-terminal" evidence="10">
    <location>
        <begin position="494"/>
        <end position="586"/>
    </location>
</feature>
<dbReference type="EC" id="2.4.-.-" evidence="11"/>
<name>A0ABU2TRW9_9ACTN</name>
<dbReference type="PANTHER" id="PTHR33908">
    <property type="entry name" value="MANNOSYLTRANSFERASE YKCB-RELATED"/>
    <property type="match status" value="1"/>
</dbReference>
<comment type="subcellular location">
    <subcellularLocation>
        <location evidence="1">Cell membrane</location>
        <topology evidence="1">Multi-pass membrane protein</topology>
    </subcellularLocation>
</comment>
<evidence type="ECO:0000256" key="1">
    <source>
        <dbReference type="ARBA" id="ARBA00004651"/>
    </source>
</evidence>
<keyword evidence="12" id="KW-1185">Reference proteome</keyword>
<feature type="transmembrane region" description="Helical" evidence="8">
    <location>
        <begin position="322"/>
        <end position="341"/>
    </location>
</feature>
<evidence type="ECO:0000313" key="12">
    <source>
        <dbReference type="Proteomes" id="UP001183809"/>
    </source>
</evidence>
<evidence type="ECO:0000256" key="3">
    <source>
        <dbReference type="ARBA" id="ARBA00022676"/>
    </source>
</evidence>
<organism evidence="11 12">
    <name type="scientific">Streptomyces gibsoniae</name>
    <dbReference type="NCBI Taxonomy" id="3075529"/>
    <lineage>
        <taxon>Bacteria</taxon>
        <taxon>Bacillati</taxon>
        <taxon>Actinomycetota</taxon>
        <taxon>Actinomycetes</taxon>
        <taxon>Kitasatosporales</taxon>
        <taxon>Streptomycetaceae</taxon>
        <taxon>Streptomyces</taxon>
    </lineage>
</organism>
<feature type="transmembrane region" description="Helical" evidence="8">
    <location>
        <begin position="436"/>
        <end position="454"/>
    </location>
</feature>
<dbReference type="EMBL" id="JAVREY010000010">
    <property type="protein sequence ID" value="MDT0463697.1"/>
    <property type="molecule type" value="Genomic_DNA"/>
</dbReference>
<keyword evidence="5 8" id="KW-0812">Transmembrane</keyword>
<dbReference type="Pfam" id="PF13231">
    <property type="entry name" value="PMT_2"/>
    <property type="match status" value="1"/>
</dbReference>
<feature type="transmembrane region" description="Helical" evidence="8">
    <location>
        <begin position="70"/>
        <end position="90"/>
    </location>
</feature>
<dbReference type="Pfam" id="PF24878">
    <property type="entry name" value="YkcB_C"/>
    <property type="match status" value="1"/>
</dbReference>
<feature type="transmembrane region" description="Helical" evidence="8">
    <location>
        <begin position="380"/>
        <end position="398"/>
    </location>
</feature>
<evidence type="ECO:0000259" key="9">
    <source>
        <dbReference type="Pfam" id="PF13231"/>
    </source>
</evidence>
<feature type="transmembrane region" description="Helical" evidence="8">
    <location>
        <begin position="196"/>
        <end position="217"/>
    </location>
</feature>
<feature type="transmembrane region" description="Helical" evidence="8">
    <location>
        <begin position="97"/>
        <end position="117"/>
    </location>
</feature>
<sequence>MSLLALAAVLDTWGIDRSVYHVFYASAVRSMTDSPTAFFFGSFDPGNSITLDKLPGFLWPQALSAMLFGFHPWALVLPQAVEGVACVLLLHVLVRRWAGVPAGLLAAGFLTLTPVTVGLGRSIVEDAPFVLLLLLAAEATWRAVERARLRPLLLAGVWVGVAFQCKMLEAWAVLPALGVAYLVAAPTTWRRRAGHMALAGVVTMAVSVSWMVVATVVPAQSRPYIDGTTNNSAYSMVVGYNFLSRFDAVGVDAGGTGSIDTGQAAHHASGPGPGMGDSVLKMFSPGLATQTGWLYPLAALGLAWGLAVVWRRRPGRTDRMFTGYLLWGVWLATFFAAFSFGSVTGHTYYMGVVAVALSALSGAGLVRAWRAWQRRGRRAWVLPTVIAVNVVWCLALTLCYRHFLSWQGPAALVLGVVSLALLGLRGTRLAHRPRTAMAGLAAGLAAVMLIPTVWSASALSPRYNQPGGMARVGPASRPGGGGPSRLTPARERFLAYLEAHRGGAKYLAAVPAWNDASAYILAVNAPMLPMGGFTGQVPYPTPQAMQRLISSGELRYVGLRHPPKKGRHHTALAPDAAAVAHWVTTHCTHIPSSAYGGGAHLPMLYRCDARPSARQE</sequence>
<dbReference type="PANTHER" id="PTHR33908:SF3">
    <property type="entry name" value="UNDECAPRENYL PHOSPHATE-ALPHA-4-AMINO-4-DEOXY-L-ARABINOSE ARABINOSYL TRANSFERASE"/>
    <property type="match status" value="1"/>
</dbReference>
<reference evidence="12" key="1">
    <citation type="submission" date="2023-07" db="EMBL/GenBank/DDBJ databases">
        <title>30 novel species of actinomycetes from the DSMZ collection.</title>
        <authorList>
            <person name="Nouioui I."/>
        </authorList>
    </citation>
    <scope>NUCLEOTIDE SEQUENCE [LARGE SCALE GENOMIC DNA]</scope>
    <source>
        <strain evidence="12">DSM 41699</strain>
    </source>
</reference>
<feature type="transmembrane region" description="Helical" evidence="8">
    <location>
        <begin position="404"/>
        <end position="424"/>
    </location>
</feature>
<keyword evidence="2" id="KW-1003">Cell membrane</keyword>
<evidence type="ECO:0000256" key="4">
    <source>
        <dbReference type="ARBA" id="ARBA00022679"/>
    </source>
</evidence>
<evidence type="ECO:0000256" key="5">
    <source>
        <dbReference type="ARBA" id="ARBA00022692"/>
    </source>
</evidence>
<feature type="transmembrane region" description="Helical" evidence="8">
    <location>
        <begin position="347"/>
        <end position="368"/>
    </location>
</feature>
<gene>
    <name evidence="11" type="ORF">RM764_11820</name>
</gene>
<keyword evidence="6 8" id="KW-1133">Transmembrane helix</keyword>
<accession>A0ABU2TRW9</accession>
<dbReference type="GO" id="GO:0016757">
    <property type="term" value="F:glycosyltransferase activity"/>
    <property type="evidence" value="ECO:0007669"/>
    <property type="project" value="UniProtKB-KW"/>
</dbReference>
<protein>
    <submittedName>
        <fullName evidence="11">Glycosyltransferase family 39 protein</fullName>
        <ecNumber evidence="11">2.4.-.-</ecNumber>
    </submittedName>
</protein>
<keyword evidence="7 8" id="KW-0472">Membrane</keyword>
<evidence type="ECO:0000313" key="11">
    <source>
        <dbReference type="EMBL" id="MDT0463697.1"/>
    </source>
</evidence>
<feature type="transmembrane region" description="Helical" evidence="8">
    <location>
        <begin position="170"/>
        <end position="189"/>
    </location>
</feature>
<evidence type="ECO:0000256" key="8">
    <source>
        <dbReference type="SAM" id="Phobius"/>
    </source>
</evidence>
<dbReference type="InterPro" id="IPR038731">
    <property type="entry name" value="RgtA/B/C-like"/>
</dbReference>
<proteinExistence type="predicted"/>
<comment type="caution">
    <text evidence="11">The sequence shown here is derived from an EMBL/GenBank/DDBJ whole genome shotgun (WGS) entry which is preliminary data.</text>
</comment>
<evidence type="ECO:0000256" key="7">
    <source>
        <dbReference type="ARBA" id="ARBA00023136"/>
    </source>
</evidence>